<comment type="cofactor">
    <cofactor evidence="1 5">
        <name>pyridoxal 5'-phosphate</name>
        <dbReference type="ChEBI" id="CHEBI:597326"/>
    </cofactor>
</comment>
<dbReference type="Proteomes" id="UP000094784">
    <property type="component" value="Unassembled WGS sequence"/>
</dbReference>
<dbReference type="Gene3D" id="3.90.1150.10">
    <property type="entry name" value="Aspartate Aminotransferase, domain 1"/>
    <property type="match status" value="1"/>
</dbReference>
<dbReference type="InterPro" id="IPR015422">
    <property type="entry name" value="PyrdxlP-dep_Trfase_small"/>
</dbReference>
<evidence type="ECO:0000259" key="6">
    <source>
        <dbReference type="Pfam" id="PF00266"/>
    </source>
</evidence>
<dbReference type="SUPFAM" id="SSF53383">
    <property type="entry name" value="PLP-dependent transferases"/>
    <property type="match status" value="1"/>
</dbReference>
<evidence type="ECO:0000313" key="8">
    <source>
        <dbReference type="Proteomes" id="UP000094784"/>
    </source>
</evidence>
<dbReference type="InterPro" id="IPR015424">
    <property type="entry name" value="PyrdxlP-dep_Trfase"/>
</dbReference>
<dbReference type="InterPro" id="IPR015421">
    <property type="entry name" value="PyrdxlP-dep_Trfase_major"/>
</dbReference>
<dbReference type="OrthoDB" id="513408at2"/>
<evidence type="ECO:0000256" key="4">
    <source>
        <dbReference type="ARBA" id="ARBA00050776"/>
    </source>
</evidence>
<accession>A0A1E4R8D6</accession>
<evidence type="ECO:0000256" key="3">
    <source>
        <dbReference type="ARBA" id="ARBA00022898"/>
    </source>
</evidence>
<name>A0A1E4R8D6_9BACI</name>
<proteinExistence type="inferred from homology"/>
<dbReference type="PANTHER" id="PTHR43586">
    <property type="entry name" value="CYSTEINE DESULFURASE"/>
    <property type="match status" value="1"/>
</dbReference>
<organism evidence="7 8">
    <name type="scientific">Lysinibacillus fusiformis</name>
    <dbReference type="NCBI Taxonomy" id="28031"/>
    <lineage>
        <taxon>Bacteria</taxon>
        <taxon>Bacillati</taxon>
        <taxon>Bacillota</taxon>
        <taxon>Bacilli</taxon>
        <taxon>Bacillales</taxon>
        <taxon>Bacillaceae</taxon>
        <taxon>Lysinibacillus</taxon>
    </lineage>
</organism>
<dbReference type="InterPro" id="IPR000192">
    <property type="entry name" value="Aminotrans_V_dom"/>
</dbReference>
<protein>
    <submittedName>
        <fullName evidence="7">Cysteine desulfurase</fullName>
    </submittedName>
</protein>
<comment type="caution">
    <text evidence="7">The sequence shown here is derived from an EMBL/GenBank/DDBJ whole genome shotgun (WGS) entry which is preliminary data.</text>
</comment>
<comment type="catalytic activity">
    <reaction evidence="4">
        <text>(sulfur carrier)-H + L-cysteine = (sulfur carrier)-SH + L-alanine</text>
        <dbReference type="Rhea" id="RHEA:43892"/>
        <dbReference type="Rhea" id="RHEA-COMP:14737"/>
        <dbReference type="Rhea" id="RHEA-COMP:14739"/>
        <dbReference type="ChEBI" id="CHEBI:29917"/>
        <dbReference type="ChEBI" id="CHEBI:35235"/>
        <dbReference type="ChEBI" id="CHEBI:57972"/>
        <dbReference type="ChEBI" id="CHEBI:64428"/>
        <dbReference type="EC" id="2.8.1.7"/>
    </reaction>
</comment>
<evidence type="ECO:0000313" key="7">
    <source>
        <dbReference type="EMBL" id="ODV56746.1"/>
    </source>
</evidence>
<comment type="similarity">
    <text evidence="2">Belongs to the class-V pyridoxal-phosphate-dependent aminotransferase family. Csd subfamily.</text>
</comment>
<dbReference type="PROSITE" id="PS00595">
    <property type="entry name" value="AA_TRANSFER_CLASS_5"/>
    <property type="match status" value="1"/>
</dbReference>
<dbReference type="EMBL" id="MECQ01000001">
    <property type="protein sequence ID" value="ODV56746.1"/>
    <property type="molecule type" value="Genomic_DNA"/>
</dbReference>
<dbReference type="Gene3D" id="3.40.640.10">
    <property type="entry name" value="Type I PLP-dependent aspartate aminotransferase-like (Major domain)"/>
    <property type="match status" value="1"/>
</dbReference>
<feature type="domain" description="Aminotransferase class V" evidence="6">
    <location>
        <begin position="18"/>
        <end position="384"/>
    </location>
</feature>
<dbReference type="GO" id="GO:0031071">
    <property type="term" value="F:cysteine desulfurase activity"/>
    <property type="evidence" value="ECO:0007669"/>
    <property type="project" value="UniProtKB-EC"/>
</dbReference>
<dbReference type="PANTHER" id="PTHR43586:SF8">
    <property type="entry name" value="CYSTEINE DESULFURASE 1, CHLOROPLASTIC"/>
    <property type="match status" value="1"/>
</dbReference>
<reference evidence="7 8" key="1">
    <citation type="submission" date="2016-09" db="EMBL/GenBank/DDBJ databases">
        <title>Draft genome sequence of the soil isolate, Lysinibacillus fusiformis M5, a potential hypoxanthine producer.</title>
        <authorList>
            <person name="Gallegos-Monterrosa R."/>
            <person name="Maroti G."/>
            <person name="Balint B."/>
            <person name="Kovacs A.T."/>
        </authorList>
    </citation>
    <scope>NUCLEOTIDE SEQUENCE [LARGE SCALE GENOMIC DNA]</scope>
    <source>
        <strain evidence="7 8">M5</strain>
    </source>
</reference>
<dbReference type="Pfam" id="PF00266">
    <property type="entry name" value="Aminotran_5"/>
    <property type="match status" value="1"/>
</dbReference>
<dbReference type="InterPro" id="IPR020578">
    <property type="entry name" value="Aminotrans_V_PyrdxlP_BS"/>
</dbReference>
<sequence>MMDLMTIQKDMPLLEQYIYLNTAAASAIPQPVVNVMTSYLQKQASIGPYLPSFRKETYEQVEQIREKTALFIGAKKEEIAFVPNGSMAINYISGGIDWKSDDEVIVLDTEMLSNYVPWLALQQQGVHLKVLKTNADYMVDLQELEQLITPRTRLIAFAHMSNAAGALQPAREICQLAQQYSVLTLINANQTVGLLPIHVAELGCDFLVASGRKWLRGPEGSGFLYVRQALISSITPFMIGWGSTNWDYENNDYSFVETAKRFEPGCPVIPSILGLGAAIDYANTIGMQPIYQRVQQLTKYLIEQLKTIPGIVLYGPQNSEYRLSVTPFNIEGLSPDGVTNFLADRGIIIEAGTFMANTIMERNHIRKMARFSPHYFNTFKEIDRAVSSIKEFIELTKTKAPDSH</sequence>
<dbReference type="RefSeq" id="WP_069481732.1">
    <property type="nucleotide sequence ID" value="NZ_KV766182.1"/>
</dbReference>
<evidence type="ECO:0000256" key="5">
    <source>
        <dbReference type="RuleBase" id="RU004504"/>
    </source>
</evidence>
<evidence type="ECO:0000256" key="2">
    <source>
        <dbReference type="ARBA" id="ARBA00010447"/>
    </source>
</evidence>
<dbReference type="AlphaFoldDB" id="A0A1E4R8D6"/>
<keyword evidence="3" id="KW-0663">Pyridoxal phosphate</keyword>
<gene>
    <name evidence="7" type="ORF">BG258_13005</name>
</gene>
<evidence type="ECO:0000256" key="1">
    <source>
        <dbReference type="ARBA" id="ARBA00001933"/>
    </source>
</evidence>